<dbReference type="InterPro" id="IPR036047">
    <property type="entry name" value="F-box-like_dom_sf"/>
</dbReference>
<sequence length="385" mass="43485">MNSLPIELTDQIISLLPKKSQLSVRLVNRRFCELATAAVFRDVTTYFCKESLNRLEKIAATPRLARHVRSFEYAFIGVYSTPMSFVHFKTVLAPPGRAYHGEHMETFYTHYEEQFLEHNSLLPLEPRILRRAMCAFPHLRCVTLRHGKYDHAYNDESWSYTLKDVSLGGKRAHKALTEALAKRAETGGGGGDGEEGVDVLPLEKLSATGIPQMPFDELLNFGCGVGLVEMLTTVNIHIALQKRAVYARFPRRMEREDVLLADVVSRLKNIVNLRFWMDECDTVYCNDAYIPLFPISRAHASLSVLFSCPPSRTQASSHSSRLRCTLVLKDRNWYRVLHPAKNLVGRRGSKGGRSRGGLKGVFSGWPKKGKIVCLVMYGWVFCSAS</sequence>
<dbReference type="OrthoDB" id="4179303at2759"/>
<dbReference type="EMBL" id="NESQ01000132">
    <property type="protein sequence ID" value="PUU78012.1"/>
    <property type="molecule type" value="Genomic_DNA"/>
</dbReference>
<dbReference type="Pfam" id="PF00646">
    <property type="entry name" value="F-box"/>
    <property type="match status" value="1"/>
</dbReference>
<comment type="caution">
    <text evidence="2">The sequence shown here is derived from an EMBL/GenBank/DDBJ whole genome shotgun (WGS) entry which is preliminary data.</text>
</comment>
<dbReference type="SMART" id="SM00256">
    <property type="entry name" value="FBOX"/>
    <property type="match status" value="1"/>
</dbReference>
<feature type="domain" description="F-box" evidence="1">
    <location>
        <begin position="1"/>
        <end position="43"/>
    </location>
</feature>
<dbReference type="SUPFAM" id="SSF81383">
    <property type="entry name" value="F-box domain"/>
    <property type="match status" value="1"/>
</dbReference>
<dbReference type="PROSITE" id="PS50181">
    <property type="entry name" value="FBOX"/>
    <property type="match status" value="1"/>
</dbReference>
<dbReference type="AlphaFoldDB" id="A0A2T6ZRA2"/>
<organism evidence="2 3">
    <name type="scientific">Tuber borchii</name>
    <name type="common">White truffle</name>
    <dbReference type="NCBI Taxonomy" id="42251"/>
    <lineage>
        <taxon>Eukaryota</taxon>
        <taxon>Fungi</taxon>
        <taxon>Dikarya</taxon>
        <taxon>Ascomycota</taxon>
        <taxon>Pezizomycotina</taxon>
        <taxon>Pezizomycetes</taxon>
        <taxon>Pezizales</taxon>
        <taxon>Tuberaceae</taxon>
        <taxon>Tuber</taxon>
    </lineage>
</organism>
<keyword evidence="3" id="KW-1185">Reference proteome</keyword>
<name>A0A2T6ZRA2_TUBBO</name>
<evidence type="ECO:0000313" key="3">
    <source>
        <dbReference type="Proteomes" id="UP000244722"/>
    </source>
</evidence>
<accession>A0A2T6ZRA2</accession>
<evidence type="ECO:0000259" key="1">
    <source>
        <dbReference type="PROSITE" id="PS50181"/>
    </source>
</evidence>
<protein>
    <recommendedName>
        <fullName evidence="1">F-box domain-containing protein</fullName>
    </recommendedName>
</protein>
<evidence type="ECO:0000313" key="2">
    <source>
        <dbReference type="EMBL" id="PUU78012.1"/>
    </source>
</evidence>
<dbReference type="Proteomes" id="UP000244722">
    <property type="component" value="Unassembled WGS sequence"/>
</dbReference>
<reference evidence="2 3" key="1">
    <citation type="submission" date="2017-04" db="EMBL/GenBank/DDBJ databases">
        <title>Draft genome sequence of Tuber borchii Vittad., a whitish edible truffle.</title>
        <authorList>
            <consortium name="DOE Joint Genome Institute"/>
            <person name="Murat C."/>
            <person name="Kuo A."/>
            <person name="Barry K.W."/>
            <person name="Clum A."/>
            <person name="Dockter R.B."/>
            <person name="Fauchery L."/>
            <person name="Iotti M."/>
            <person name="Kohler A."/>
            <person name="Labutti K."/>
            <person name="Lindquist E.A."/>
            <person name="Lipzen A."/>
            <person name="Ohm R.A."/>
            <person name="Wang M."/>
            <person name="Grigoriev I.V."/>
            <person name="Zambonelli A."/>
            <person name="Martin F.M."/>
        </authorList>
    </citation>
    <scope>NUCLEOTIDE SEQUENCE [LARGE SCALE GENOMIC DNA]</scope>
    <source>
        <strain evidence="2 3">Tbo3840</strain>
    </source>
</reference>
<proteinExistence type="predicted"/>
<dbReference type="InterPro" id="IPR001810">
    <property type="entry name" value="F-box_dom"/>
</dbReference>
<gene>
    <name evidence="2" type="ORF">B9Z19DRAFT_984610</name>
</gene>